<dbReference type="EMBL" id="LJPX01000610">
    <property type="protein sequence ID" value="KPW64747.1"/>
    <property type="molecule type" value="Genomic_DNA"/>
</dbReference>
<reference evidence="1 3" key="1">
    <citation type="submission" date="2015-09" db="EMBL/GenBank/DDBJ databases">
        <title>Genome announcement of multiple Pseudomonas syringae strains.</title>
        <authorList>
            <person name="Thakur S."/>
            <person name="Wang P.W."/>
            <person name="Gong Y."/>
            <person name="Weir B.S."/>
            <person name="Guttman D.S."/>
        </authorList>
    </citation>
    <scope>NUCLEOTIDE SEQUENCE [LARGE SCALE GENOMIC DNA]</scope>
    <source>
        <strain evidence="1 3">ICMP2823</strain>
    </source>
</reference>
<evidence type="ECO:0000313" key="1">
    <source>
        <dbReference type="EMBL" id="KPW64747.1"/>
    </source>
</evidence>
<reference evidence="2 4" key="2">
    <citation type="submission" date="2018-08" db="EMBL/GenBank/DDBJ databases">
        <title>Recombination of ecologically and evolutionarily significant loci maintains genetic cohesion in the Pseudomonas syringae species complex.</title>
        <authorList>
            <person name="Dillon M."/>
            <person name="Thakur S."/>
            <person name="Almeida R.N.D."/>
            <person name="Weir B.S."/>
            <person name="Guttman D.S."/>
        </authorList>
    </citation>
    <scope>NUCLEOTIDE SEQUENCE [LARGE SCALE GENOMIC DNA]</scope>
    <source>
        <strain evidence="2 4">ICMP 2821</strain>
    </source>
</reference>
<evidence type="ECO:0000313" key="4">
    <source>
        <dbReference type="Proteomes" id="UP000281372"/>
    </source>
</evidence>
<evidence type="ECO:0000313" key="2">
    <source>
        <dbReference type="EMBL" id="RMN32686.1"/>
    </source>
</evidence>
<dbReference type="Proteomes" id="UP000281372">
    <property type="component" value="Unassembled WGS sequence"/>
</dbReference>
<evidence type="ECO:0000313" key="3">
    <source>
        <dbReference type="Proteomes" id="UP000050564"/>
    </source>
</evidence>
<gene>
    <name evidence="1" type="ORF">ALO81_02727</name>
    <name evidence="2" type="ORF">ALQ64_03721</name>
</gene>
<accession>A0A0P9KHZ0</accession>
<dbReference type="PATRIC" id="fig|86840.3.peg.3833"/>
<proteinExistence type="predicted"/>
<name>A0A0P9KHZ0_PSECA</name>
<comment type="caution">
    <text evidence="1">The sequence shown here is derived from an EMBL/GenBank/DDBJ whole genome shotgun (WGS) entry which is preliminary data.</text>
</comment>
<dbReference type="RefSeq" id="WP_055001715.1">
    <property type="nucleotide sequence ID" value="NZ_FNKU01000001.1"/>
</dbReference>
<sequence>MKTMNWCDLLIKRDEITAMNADDLDAVIRATDDQLLTLAHGVSGIGNLLACAASNEESGLSPDAVINVGWMLESLGALISNVAGVSAHAADATPRRQAKAGAK</sequence>
<dbReference type="AlphaFoldDB" id="A0A0P9KHZ0"/>
<dbReference type="Proteomes" id="UP000050564">
    <property type="component" value="Unassembled WGS sequence"/>
</dbReference>
<dbReference type="EMBL" id="RBOW01000396">
    <property type="protein sequence ID" value="RMN32686.1"/>
    <property type="molecule type" value="Genomic_DNA"/>
</dbReference>
<protein>
    <submittedName>
        <fullName evidence="1">Uncharacterized protein</fullName>
    </submittedName>
</protein>
<organism evidence="1 3">
    <name type="scientific">Pseudomonas cannabina</name>
    <dbReference type="NCBI Taxonomy" id="86840"/>
    <lineage>
        <taxon>Bacteria</taxon>
        <taxon>Pseudomonadati</taxon>
        <taxon>Pseudomonadota</taxon>
        <taxon>Gammaproteobacteria</taxon>
        <taxon>Pseudomonadales</taxon>
        <taxon>Pseudomonadaceae</taxon>
        <taxon>Pseudomonas</taxon>
    </lineage>
</organism>